<dbReference type="Proteomes" id="UP000050525">
    <property type="component" value="Unassembled WGS sequence"/>
</dbReference>
<name>A0A151NHK0_ALLMI</name>
<feature type="region of interest" description="Disordered" evidence="1">
    <location>
        <begin position="1"/>
        <end position="23"/>
    </location>
</feature>
<gene>
    <name evidence="2" type="ORF">Y1Q_0024061</name>
</gene>
<evidence type="ECO:0000313" key="3">
    <source>
        <dbReference type="Proteomes" id="UP000050525"/>
    </source>
</evidence>
<feature type="region of interest" description="Disordered" evidence="1">
    <location>
        <begin position="61"/>
        <end position="86"/>
    </location>
</feature>
<sequence length="112" mass="12598">MKPQAGRERASVNKQAKESPKCDWEQTFKAARSQEDLEGNEMFKGALLRLGVERRRQHVDTSLLQGGGMEHGLRDAAPTRPRKRQAGNNLITVEVWIEGQRVTVLVIPDPPK</sequence>
<accession>A0A151NHK0</accession>
<proteinExistence type="predicted"/>
<evidence type="ECO:0000256" key="1">
    <source>
        <dbReference type="SAM" id="MobiDB-lite"/>
    </source>
</evidence>
<comment type="caution">
    <text evidence="2">The sequence shown here is derived from an EMBL/GenBank/DDBJ whole genome shotgun (WGS) entry which is preliminary data.</text>
</comment>
<evidence type="ECO:0000313" key="2">
    <source>
        <dbReference type="EMBL" id="KYO36292.1"/>
    </source>
</evidence>
<organism evidence="2 3">
    <name type="scientific">Alligator mississippiensis</name>
    <name type="common">American alligator</name>
    <dbReference type="NCBI Taxonomy" id="8496"/>
    <lineage>
        <taxon>Eukaryota</taxon>
        <taxon>Metazoa</taxon>
        <taxon>Chordata</taxon>
        <taxon>Craniata</taxon>
        <taxon>Vertebrata</taxon>
        <taxon>Euteleostomi</taxon>
        <taxon>Archelosauria</taxon>
        <taxon>Archosauria</taxon>
        <taxon>Crocodylia</taxon>
        <taxon>Alligatoridae</taxon>
        <taxon>Alligatorinae</taxon>
        <taxon>Alligator</taxon>
    </lineage>
</organism>
<reference evidence="2 3" key="1">
    <citation type="journal article" date="2012" name="Genome Biol.">
        <title>Sequencing three crocodilian genomes to illuminate the evolution of archosaurs and amniotes.</title>
        <authorList>
            <person name="St John J.A."/>
            <person name="Braun E.L."/>
            <person name="Isberg S.R."/>
            <person name="Miles L.G."/>
            <person name="Chong A.Y."/>
            <person name="Gongora J."/>
            <person name="Dalzell P."/>
            <person name="Moran C."/>
            <person name="Bed'hom B."/>
            <person name="Abzhanov A."/>
            <person name="Burgess S.C."/>
            <person name="Cooksey A.M."/>
            <person name="Castoe T.A."/>
            <person name="Crawford N.G."/>
            <person name="Densmore L.D."/>
            <person name="Drew J.C."/>
            <person name="Edwards S.V."/>
            <person name="Faircloth B.C."/>
            <person name="Fujita M.K."/>
            <person name="Greenwold M.J."/>
            <person name="Hoffmann F.G."/>
            <person name="Howard J.M."/>
            <person name="Iguchi T."/>
            <person name="Janes D.E."/>
            <person name="Khan S.Y."/>
            <person name="Kohno S."/>
            <person name="de Koning A.J."/>
            <person name="Lance S.L."/>
            <person name="McCarthy F.M."/>
            <person name="McCormack J.E."/>
            <person name="Merchant M.E."/>
            <person name="Peterson D.G."/>
            <person name="Pollock D.D."/>
            <person name="Pourmand N."/>
            <person name="Raney B.J."/>
            <person name="Roessler K.A."/>
            <person name="Sanford J.R."/>
            <person name="Sawyer R.H."/>
            <person name="Schmidt C.J."/>
            <person name="Triplett E.W."/>
            <person name="Tuberville T.D."/>
            <person name="Venegas-Anaya M."/>
            <person name="Howard J.T."/>
            <person name="Jarvis E.D."/>
            <person name="Guillette L.J.Jr."/>
            <person name="Glenn T.C."/>
            <person name="Green R.E."/>
            <person name="Ray D.A."/>
        </authorList>
    </citation>
    <scope>NUCLEOTIDE SEQUENCE [LARGE SCALE GENOMIC DNA]</scope>
    <source>
        <strain evidence="2">KSC_2009_1</strain>
    </source>
</reference>
<dbReference type="EMBL" id="AKHW03002956">
    <property type="protein sequence ID" value="KYO36292.1"/>
    <property type="molecule type" value="Genomic_DNA"/>
</dbReference>
<keyword evidence="3" id="KW-1185">Reference proteome</keyword>
<dbReference type="AlphaFoldDB" id="A0A151NHK0"/>
<protein>
    <submittedName>
        <fullName evidence="2">Uncharacterized protein</fullName>
    </submittedName>
</protein>